<reference evidence="1" key="1">
    <citation type="journal article" date="2012" name="Science">
        <title>Metagenome mining reveals polytheonamides as posttranslationally modified ribosomal peptides.</title>
        <authorList>
            <person name="Freeman M.F."/>
            <person name="Gurgui C."/>
            <person name="Helf M.J."/>
            <person name="Morinaka B.I."/>
            <person name="Uria A.R."/>
            <person name="Oldham N.J."/>
            <person name="Sahl H.G."/>
            <person name="Matsunaga S."/>
            <person name="Piel J."/>
        </authorList>
    </citation>
    <scope>NUCLEOTIDE SEQUENCE</scope>
</reference>
<evidence type="ECO:0000313" key="1">
    <source>
        <dbReference type="EMBL" id="AFS60662.1"/>
    </source>
</evidence>
<name>J9ZW33_BACS1</name>
<sequence length="52" mass="5818">MFVPRLFVIVAKDGGGRPLISIFVGDNRSLWGITVHFFRASREQVADPMIEA</sequence>
<accession>J9ZW33</accession>
<proteinExistence type="predicted"/>
<protein>
    <submittedName>
        <fullName evidence="1">Uncharacterized protein</fullName>
    </submittedName>
</protein>
<dbReference type="EMBL" id="JX456532">
    <property type="protein sequence ID" value="AFS60662.1"/>
    <property type="molecule type" value="Genomic_DNA"/>
</dbReference>
<dbReference type="AlphaFoldDB" id="J9ZW33"/>
<organism evidence="1">
    <name type="scientific">Bacterium symbiont subsp. Theonella swinhoei (strain pTSMAC1)</name>
    <dbReference type="NCBI Taxonomy" id="1221190"/>
    <lineage>
        <taxon>Bacteria</taxon>
    </lineage>
</organism>